<comment type="caution">
    <text evidence="1">The sequence shown here is derived from an EMBL/GenBank/DDBJ whole genome shotgun (WGS) entry which is preliminary data.</text>
</comment>
<organism evidence="1">
    <name type="scientific">marine sediment metagenome</name>
    <dbReference type="NCBI Taxonomy" id="412755"/>
    <lineage>
        <taxon>unclassified sequences</taxon>
        <taxon>metagenomes</taxon>
        <taxon>ecological metagenomes</taxon>
    </lineage>
</organism>
<name>X1VB79_9ZZZZ</name>
<evidence type="ECO:0000313" key="1">
    <source>
        <dbReference type="EMBL" id="GAJ10661.1"/>
    </source>
</evidence>
<reference evidence="1" key="1">
    <citation type="journal article" date="2014" name="Front. Microbiol.">
        <title>High frequency of phylogenetically diverse reductive dehalogenase-homologous genes in deep subseafloor sedimentary metagenomes.</title>
        <authorList>
            <person name="Kawai M."/>
            <person name="Futagami T."/>
            <person name="Toyoda A."/>
            <person name="Takaki Y."/>
            <person name="Nishi S."/>
            <person name="Hori S."/>
            <person name="Arai W."/>
            <person name="Tsubouchi T."/>
            <person name="Morono Y."/>
            <person name="Uchiyama I."/>
            <person name="Ito T."/>
            <person name="Fujiyama A."/>
            <person name="Inagaki F."/>
            <person name="Takami H."/>
        </authorList>
    </citation>
    <scope>NUCLEOTIDE SEQUENCE</scope>
    <source>
        <strain evidence="1">Expedition CK06-06</strain>
    </source>
</reference>
<dbReference type="AlphaFoldDB" id="X1VB79"/>
<dbReference type="EMBL" id="BARW01030878">
    <property type="protein sequence ID" value="GAJ10661.1"/>
    <property type="molecule type" value="Genomic_DNA"/>
</dbReference>
<gene>
    <name evidence="1" type="ORF">S12H4_49249</name>
</gene>
<sequence>MSQLDTMTDERLTKAGVALWRLSMGLNDLLITVSFASLGKEKVFQKHLLSELTLLGKQVRLARDYLDGKLPYNPT</sequence>
<proteinExistence type="predicted"/>
<accession>X1VB79</accession>
<protein>
    <submittedName>
        <fullName evidence="1">Uncharacterized protein</fullName>
    </submittedName>
</protein>